<dbReference type="InterPro" id="IPR028073">
    <property type="entry name" value="PHTB1_N_dom"/>
</dbReference>
<dbReference type="InterPro" id="IPR026511">
    <property type="entry name" value="PTHB1"/>
</dbReference>
<gene>
    <name evidence="7" type="primary">LOC100897731</name>
</gene>
<keyword evidence="6" id="KW-1185">Reference proteome</keyword>
<feature type="region of interest" description="Disordered" evidence="2">
    <location>
        <begin position="768"/>
        <end position="805"/>
    </location>
</feature>
<dbReference type="Pfam" id="PF23337">
    <property type="entry name" value="PTHB1_pf"/>
    <property type="match status" value="1"/>
</dbReference>
<dbReference type="Proteomes" id="UP000694867">
    <property type="component" value="Unplaced"/>
</dbReference>
<evidence type="ECO:0000259" key="3">
    <source>
        <dbReference type="Pfam" id="PF14727"/>
    </source>
</evidence>
<reference evidence="7" key="1">
    <citation type="submission" date="2025-08" db="UniProtKB">
        <authorList>
            <consortium name="RefSeq"/>
        </authorList>
    </citation>
    <scope>IDENTIFICATION</scope>
</reference>
<sequence>MSLFKVRDFWEAKGSEDEEYSGVGSVCFHLIDGLDCLVTGNLAGILRVFHVEGLVAYRADHLLIEKELGQPILQVAFGKFASSSPESSTCILHPRKISVVSIKANALGGSTQLEASLETLYEHRLERCSYLFSQGPFGGASAKDLICVQSVDGVLSVFDQESHAFDRPLPGVVLPGPLAYVGQTDSFVTVTSNFTLETFRYQVLASATLSDDAQPGVRGKRVICEWSRSLGEMVSDIQIANGLNEQLIFCLGEQTLFVLKTNAELVYTKRFDYNPRCFHVYQRDPKDPFFFTMIASQNNTILVYEKTQLRWAAQVDDTTGITAAVRADFTFQKGIIVLLNDNAKLRLCYLGTSPSLFIAPAPERREMSTDPLELKKLQALASGAARVDETSDQPLSVDLHLGGLQMLNGTPAQTVQITLEPPMNTPPLEARVLIVPPPPFAAEPVEFNLTKCEAKTILEASVSPKKDFTPADMVLRVTVIYRHPKLGIRVSQGDVDLPLELVVRTHPNPPKTAKFKVTLESSQSAIPPQELFPSLVRDASTEVEFEFLNGHRVGFFASGNKYRIQGDVYPSLALIVDQCVKKFHAAQPEAKLTTKPPVFDDFLQVIADHIQSIVALEDTEKRLEQLASQYRAVEKRLLAKTKDKTPSPFNNLDKLLEMTHHDLLRTADEAIRVQAGLPVTASALNAGGILATHLLVLSNRIPQSYRETVANLLNCQEEDPFSEFWEEHTTSALCSLMKELKIGKGLHESSGLQALLAVLWDNQLEEGTEEQQLKMQPEEDVQEDAAGRGHEQAGKDEEGEGGDQW</sequence>
<dbReference type="Pfam" id="PF14727">
    <property type="entry name" value="PHTB1_N"/>
    <property type="match status" value="1"/>
</dbReference>
<protein>
    <submittedName>
        <fullName evidence="7">Protein PTHB1</fullName>
    </submittedName>
</protein>
<accession>A0AAJ6QQ36</accession>
<dbReference type="Pfam" id="PF23338">
    <property type="entry name" value="PTHB1_hp"/>
    <property type="match status" value="1"/>
</dbReference>
<feature type="coiled-coil region" evidence="1">
    <location>
        <begin position="616"/>
        <end position="643"/>
    </location>
</feature>
<organism evidence="6 7">
    <name type="scientific">Galendromus occidentalis</name>
    <name type="common">western predatory mite</name>
    <dbReference type="NCBI Taxonomy" id="34638"/>
    <lineage>
        <taxon>Eukaryota</taxon>
        <taxon>Metazoa</taxon>
        <taxon>Ecdysozoa</taxon>
        <taxon>Arthropoda</taxon>
        <taxon>Chelicerata</taxon>
        <taxon>Arachnida</taxon>
        <taxon>Acari</taxon>
        <taxon>Parasitiformes</taxon>
        <taxon>Mesostigmata</taxon>
        <taxon>Gamasina</taxon>
        <taxon>Phytoseioidea</taxon>
        <taxon>Phytoseiidae</taxon>
        <taxon>Typhlodrominae</taxon>
        <taxon>Galendromus</taxon>
    </lineage>
</organism>
<dbReference type="PANTHER" id="PTHR20991">
    <property type="entry name" value="PARATHYROID HORMONE-RESPONSIVE B1 GENE"/>
    <property type="match status" value="1"/>
</dbReference>
<keyword evidence="1" id="KW-0175">Coiled coil</keyword>
<dbReference type="InterPro" id="IPR055363">
    <property type="entry name" value="PTHB1_hp_dom"/>
</dbReference>
<feature type="domain" description="PTHB1 hairpin" evidence="5">
    <location>
        <begin position="600"/>
        <end position="697"/>
    </location>
</feature>
<proteinExistence type="predicted"/>
<dbReference type="InterPro" id="IPR055362">
    <property type="entry name" value="PTHB1_pf_dom"/>
</dbReference>
<dbReference type="PANTHER" id="PTHR20991:SF0">
    <property type="entry name" value="PROTEIN PTHB1"/>
    <property type="match status" value="1"/>
</dbReference>
<evidence type="ECO:0000259" key="4">
    <source>
        <dbReference type="Pfam" id="PF23337"/>
    </source>
</evidence>
<dbReference type="RefSeq" id="XP_003740366.1">
    <property type="nucleotide sequence ID" value="XM_003740318.1"/>
</dbReference>
<dbReference type="CTD" id="27241"/>
<evidence type="ECO:0000256" key="1">
    <source>
        <dbReference type="SAM" id="Coils"/>
    </source>
</evidence>
<name>A0AAJ6QQ36_9ACAR</name>
<evidence type="ECO:0000259" key="5">
    <source>
        <dbReference type="Pfam" id="PF23338"/>
    </source>
</evidence>
<evidence type="ECO:0000256" key="2">
    <source>
        <dbReference type="SAM" id="MobiDB-lite"/>
    </source>
</evidence>
<dbReference type="GO" id="GO:0060271">
    <property type="term" value="P:cilium assembly"/>
    <property type="evidence" value="ECO:0007669"/>
    <property type="project" value="TreeGrafter"/>
</dbReference>
<dbReference type="GeneID" id="100897731"/>
<feature type="domain" description="PTHB1 platform" evidence="4">
    <location>
        <begin position="498"/>
        <end position="586"/>
    </location>
</feature>
<feature type="compositionally biased region" description="Basic and acidic residues" evidence="2">
    <location>
        <begin position="785"/>
        <end position="796"/>
    </location>
</feature>
<dbReference type="GO" id="GO:0016020">
    <property type="term" value="C:membrane"/>
    <property type="evidence" value="ECO:0007669"/>
    <property type="project" value="TreeGrafter"/>
</dbReference>
<dbReference type="GO" id="GO:0034464">
    <property type="term" value="C:BBSome"/>
    <property type="evidence" value="ECO:0007669"/>
    <property type="project" value="InterPro"/>
</dbReference>
<evidence type="ECO:0000313" key="7">
    <source>
        <dbReference type="RefSeq" id="XP_003740366.1"/>
    </source>
</evidence>
<feature type="domain" description="PTHB1 N-terminal" evidence="3">
    <location>
        <begin position="1"/>
        <end position="354"/>
    </location>
</feature>
<evidence type="ECO:0000313" key="6">
    <source>
        <dbReference type="Proteomes" id="UP000694867"/>
    </source>
</evidence>
<dbReference type="AlphaFoldDB" id="A0AAJ6QQ36"/>
<dbReference type="KEGG" id="goe:100897731"/>